<dbReference type="KEGG" id="lzh:D1B17_08550"/>
<evidence type="ECO:0000313" key="2">
    <source>
        <dbReference type="Proteomes" id="UP000267208"/>
    </source>
</evidence>
<name>A0A386PRU2_9LACO</name>
<organism evidence="1 2">
    <name type="scientific">Companilactobacillus zhachilii</name>
    <dbReference type="NCBI Taxonomy" id="2304606"/>
    <lineage>
        <taxon>Bacteria</taxon>
        <taxon>Bacillati</taxon>
        <taxon>Bacillota</taxon>
        <taxon>Bacilli</taxon>
        <taxon>Lactobacillales</taxon>
        <taxon>Lactobacillaceae</taxon>
        <taxon>Companilactobacillus</taxon>
    </lineage>
</organism>
<dbReference type="Proteomes" id="UP000267208">
    <property type="component" value="Chromosome"/>
</dbReference>
<keyword evidence="2" id="KW-1185">Reference proteome</keyword>
<dbReference type="OrthoDB" id="2327358at2"/>
<evidence type="ECO:0000313" key="1">
    <source>
        <dbReference type="EMBL" id="AYE38674.1"/>
    </source>
</evidence>
<proteinExistence type="predicted"/>
<accession>A0A386PRU2</accession>
<dbReference type="RefSeq" id="WP_120142910.1">
    <property type="nucleotide sequence ID" value="NZ_CP031933.2"/>
</dbReference>
<dbReference type="EMBL" id="CP031933">
    <property type="protein sequence ID" value="AYE38674.1"/>
    <property type="molecule type" value="Genomic_DNA"/>
</dbReference>
<sequence>MSTINGQVCVVDGVAVDKVFSDGKQVYGRNLLTGTSNVQDYIISGSQWVSGSQSKNGSTITFPGIPGESYTYSSIVKSTTFDCFSEIQFFDSNKKVISMFYTTAKKDTGLRYVSAVAPAGTAFLYIHMVLNHPMDSQTLVFNSEKLELGTSATPWTPAPEDVLK</sequence>
<protein>
    <submittedName>
        <fullName evidence="1">Uncharacterized protein</fullName>
    </submittedName>
</protein>
<dbReference type="AlphaFoldDB" id="A0A386PRU2"/>
<reference evidence="2" key="1">
    <citation type="submission" date="2018-08" db="EMBL/GenBank/DDBJ databases">
        <title>Genome of Lactobacillus sp. HBUAS52074.</title>
        <authorList>
            <person name="Guo Z."/>
            <person name="Zhang Z.D."/>
        </authorList>
    </citation>
    <scope>NUCLEOTIDE SEQUENCE [LARGE SCALE GENOMIC DNA]</scope>
    <source>
        <strain evidence="2">HBUAS52074</strain>
    </source>
</reference>
<gene>
    <name evidence="1" type="ORF">D1B17_08550</name>
</gene>